<dbReference type="CDD" id="cd10148">
    <property type="entry name" value="CsoR-like_DUF156"/>
    <property type="match status" value="1"/>
</dbReference>
<dbReference type="STRING" id="471856.Jden_2499"/>
<dbReference type="Pfam" id="PF02583">
    <property type="entry name" value="Trns_repr_metal"/>
    <property type="match status" value="1"/>
</dbReference>
<dbReference type="HOGENOM" id="CLU_130332_0_1_11"/>
<dbReference type="InterPro" id="IPR003735">
    <property type="entry name" value="Metal_Tscrpt_repr"/>
</dbReference>
<dbReference type="PANTHER" id="PTHR33677:SF3">
    <property type="entry name" value="COPPER-SENSING TRANSCRIPTIONAL REPRESSOR RICR"/>
    <property type="match status" value="1"/>
</dbReference>
<evidence type="ECO:0000313" key="3">
    <source>
        <dbReference type="EMBL" id="ACV10131.1"/>
    </source>
</evidence>
<reference evidence="3 4" key="1">
    <citation type="journal article" date="2009" name="Stand. Genomic Sci.">
        <title>Complete genome sequence of Jonesia denitrificans type strain (Prevot 55134).</title>
        <authorList>
            <person name="Pukall R."/>
            <person name="Gehrich-Schroter G."/>
            <person name="Lapidus A."/>
            <person name="Nolan M."/>
            <person name="Glavina Del Rio T."/>
            <person name="Lucas S."/>
            <person name="Chen F."/>
            <person name="Tice H."/>
            <person name="Pitluck S."/>
            <person name="Cheng J.F."/>
            <person name="Copeland A."/>
            <person name="Saunders E."/>
            <person name="Brettin T."/>
            <person name="Detter J.C."/>
            <person name="Bruce D."/>
            <person name="Goodwin L."/>
            <person name="Pati A."/>
            <person name="Ivanova N."/>
            <person name="Mavromatis K."/>
            <person name="Ovchinnikova G."/>
            <person name="Chen A."/>
            <person name="Palaniappan K."/>
            <person name="Land M."/>
            <person name="Hauser L."/>
            <person name="Chang Y.J."/>
            <person name="Jeffries C.D."/>
            <person name="Chain P."/>
            <person name="Goker M."/>
            <person name="Bristow J."/>
            <person name="Eisen J.A."/>
            <person name="Markowitz V."/>
            <person name="Hugenholtz P."/>
            <person name="Kyrpides N.C."/>
            <person name="Klenk H.P."/>
            <person name="Han C."/>
        </authorList>
    </citation>
    <scope>NUCLEOTIDE SEQUENCE [LARGE SCALE GENOMIC DNA]</scope>
    <source>
        <strain evidence="4">ATCC 14870 / DSM 20603 / BCRC 15368 / CIP 55.134 / JCM 11481 / NBRC 15587 / NCTC 10816 / Prevot 55134</strain>
    </source>
</reference>
<keyword evidence="2" id="KW-0186">Copper</keyword>
<dbReference type="Proteomes" id="UP000000628">
    <property type="component" value="Chromosome"/>
</dbReference>
<evidence type="ECO:0000256" key="2">
    <source>
        <dbReference type="ARBA" id="ARBA00023008"/>
    </source>
</evidence>
<dbReference type="EMBL" id="CP001706">
    <property type="protein sequence ID" value="ACV10131.1"/>
    <property type="molecule type" value="Genomic_DNA"/>
</dbReference>
<accession>C7R383</accession>
<keyword evidence="4" id="KW-1185">Reference proteome</keyword>
<organism evidence="3 4">
    <name type="scientific">Jonesia denitrificans (strain ATCC 14870 / DSM 20603 / BCRC 15368 / CIP 55.134 / JCM 11481 / NBRC 15587 / NCTC 10816 / Prevot 55134)</name>
    <name type="common">Listeria denitrificans</name>
    <dbReference type="NCBI Taxonomy" id="471856"/>
    <lineage>
        <taxon>Bacteria</taxon>
        <taxon>Bacillati</taxon>
        <taxon>Actinomycetota</taxon>
        <taxon>Actinomycetes</taxon>
        <taxon>Micrococcales</taxon>
        <taxon>Jonesiaceae</taxon>
        <taxon>Jonesia</taxon>
    </lineage>
</organism>
<name>C7R383_JONDD</name>
<dbReference type="Gene3D" id="1.20.58.1000">
    <property type="entry name" value="Metal-sensitive repressor, helix protomer"/>
    <property type="match status" value="1"/>
</dbReference>
<dbReference type="AlphaFoldDB" id="C7R383"/>
<evidence type="ECO:0000313" key="4">
    <source>
        <dbReference type="Proteomes" id="UP000000628"/>
    </source>
</evidence>
<dbReference type="GO" id="GO:0003677">
    <property type="term" value="F:DNA binding"/>
    <property type="evidence" value="ECO:0007669"/>
    <property type="project" value="InterPro"/>
</dbReference>
<evidence type="ECO:0008006" key="5">
    <source>
        <dbReference type="Google" id="ProtNLM"/>
    </source>
</evidence>
<comment type="similarity">
    <text evidence="1">Belongs to the CsoR family.</text>
</comment>
<dbReference type="GO" id="GO:0045892">
    <property type="term" value="P:negative regulation of DNA-templated transcription"/>
    <property type="evidence" value="ECO:0007669"/>
    <property type="project" value="UniProtKB-ARBA"/>
</dbReference>
<dbReference type="GO" id="GO:0046872">
    <property type="term" value="F:metal ion binding"/>
    <property type="evidence" value="ECO:0007669"/>
    <property type="project" value="InterPro"/>
</dbReference>
<dbReference type="PANTHER" id="PTHR33677">
    <property type="entry name" value="TRANSCRIPTIONAL REPRESSOR FRMR-RELATED"/>
    <property type="match status" value="1"/>
</dbReference>
<dbReference type="KEGG" id="jde:Jden_2499"/>
<gene>
    <name evidence="3" type="ordered locus">Jden_2499</name>
</gene>
<dbReference type="InterPro" id="IPR038390">
    <property type="entry name" value="Metal_Tscrpt_repr_sf"/>
</dbReference>
<proteinExistence type="inferred from homology"/>
<evidence type="ECO:0000256" key="1">
    <source>
        <dbReference type="ARBA" id="ARBA00005428"/>
    </source>
</evidence>
<dbReference type="eggNOG" id="COG1937">
    <property type="taxonomic scope" value="Bacteria"/>
</dbReference>
<sequence>MGVFFLLVLLDLIPPGGMLGVLVNWPPHEEGNAMTTEHIDDSTVTVPPSRGYSGTKEDYHKRLRRIEGQVRGIARMVEEDTYCIDVLTQVSAVTKALHAVSLGLLEDHIGHCVVNAAQSSPTEGQEKVAEAAAAIARLVRS</sequence>
<protein>
    <recommendedName>
        <fullName evidence="5">Transcriptional regulator</fullName>
    </recommendedName>
</protein>